<reference evidence="4 5" key="1">
    <citation type="journal article" date="2020" name="ISME J.">
        <title>Uncovering the hidden diversity of litter-decomposition mechanisms in mushroom-forming fungi.</title>
        <authorList>
            <person name="Floudas D."/>
            <person name="Bentzer J."/>
            <person name="Ahren D."/>
            <person name="Johansson T."/>
            <person name="Persson P."/>
            <person name="Tunlid A."/>
        </authorList>
    </citation>
    <scope>NUCLEOTIDE SEQUENCE [LARGE SCALE GENOMIC DNA]</scope>
    <source>
        <strain evidence="4 5">CBS 291.85</strain>
    </source>
</reference>
<dbReference type="GO" id="GO:0009986">
    <property type="term" value="C:cell surface"/>
    <property type="evidence" value="ECO:0007669"/>
    <property type="project" value="TreeGrafter"/>
</dbReference>
<proteinExistence type="inferred from homology"/>
<dbReference type="OrthoDB" id="62120at2759"/>
<dbReference type="GO" id="GO:0008422">
    <property type="term" value="F:beta-glucosidase activity"/>
    <property type="evidence" value="ECO:0007669"/>
    <property type="project" value="TreeGrafter"/>
</dbReference>
<evidence type="ECO:0000313" key="5">
    <source>
        <dbReference type="Proteomes" id="UP000559256"/>
    </source>
</evidence>
<dbReference type="InterPro" id="IPR050386">
    <property type="entry name" value="Glycosyl_hydrolase_5"/>
</dbReference>
<protein>
    <submittedName>
        <fullName evidence="4">Uncharacterized protein</fullName>
    </submittedName>
</protein>
<evidence type="ECO:0000256" key="2">
    <source>
        <dbReference type="ARBA" id="ARBA00022801"/>
    </source>
</evidence>
<comment type="similarity">
    <text evidence="1">Belongs to the glycosyl hydrolase 5 (cellulase A) family.</text>
</comment>
<name>A0A8H5LMN7_9AGAR</name>
<evidence type="ECO:0000313" key="4">
    <source>
        <dbReference type="EMBL" id="KAF5363230.1"/>
    </source>
</evidence>
<dbReference type="SUPFAM" id="SSF51445">
    <property type="entry name" value="(Trans)glycosidases"/>
    <property type="match status" value="1"/>
</dbReference>
<dbReference type="GO" id="GO:0005576">
    <property type="term" value="C:extracellular region"/>
    <property type="evidence" value="ECO:0007669"/>
    <property type="project" value="TreeGrafter"/>
</dbReference>
<dbReference type="Gene3D" id="3.20.20.80">
    <property type="entry name" value="Glycosidases"/>
    <property type="match status" value="1"/>
</dbReference>
<dbReference type="AlphaFoldDB" id="A0A8H5LMN7"/>
<comment type="caution">
    <text evidence="4">The sequence shown here is derived from an EMBL/GenBank/DDBJ whole genome shotgun (WGS) entry which is preliminary data.</text>
</comment>
<dbReference type="PANTHER" id="PTHR31297:SF42">
    <property type="entry name" value="GLYCOSIDE HYDROLASE FAMILY 5 DOMAIN-CONTAINING PROTEIN"/>
    <property type="match status" value="1"/>
</dbReference>
<dbReference type="InterPro" id="IPR017853">
    <property type="entry name" value="GH"/>
</dbReference>
<evidence type="ECO:0000256" key="1">
    <source>
        <dbReference type="ARBA" id="ARBA00005641"/>
    </source>
</evidence>
<keyword evidence="5" id="KW-1185">Reference proteome</keyword>
<dbReference type="PANTHER" id="PTHR31297">
    <property type="entry name" value="GLUCAN ENDO-1,6-BETA-GLUCOSIDASE B"/>
    <property type="match status" value="1"/>
</dbReference>
<organism evidence="4 5">
    <name type="scientific">Tetrapyrgos nigripes</name>
    <dbReference type="NCBI Taxonomy" id="182062"/>
    <lineage>
        <taxon>Eukaryota</taxon>
        <taxon>Fungi</taxon>
        <taxon>Dikarya</taxon>
        <taxon>Basidiomycota</taxon>
        <taxon>Agaricomycotina</taxon>
        <taxon>Agaricomycetes</taxon>
        <taxon>Agaricomycetidae</taxon>
        <taxon>Agaricales</taxon>
        <taxon>Marasmiineae</taxon>
        <taxon>Marasmiaceae</taxon>
        <taxon>Tetrapyrgos</taxon>
    </lineage>
</organism>
<keyword evidence="2" id="KW-0378">Hydrolase</keyword>
<dbReference type="EMBL" id="JAACJM010000034">
    <property type="protein sequence ID" value="KAF5363230.1"/>
    <property type="molecule type" value="Genomic_DNA"/>
</dbReference>
<sequence length="177" mass="19993">MRHPGERSRLKIRGKRIHDEVARTNQQHIDNACSRANDIASFPLWLIVGEWTPAQTDCAKYLNGRSVGARYDVRLLMILLSDSLSTYHVHKQGSRSGSPGVGSCNGLTGKASSFSSSFKTFLRQYWEAQVTTYERNAGWIQWTWKAEDADEWSYQAGLANGWIPRDPTERKFPGICG</sequence>
<dbReference type="GO" id="GO:0009251">
    <property type="term" value="P:glucan catabolic process"/>
    <property type="evidence" value="ECO:0007669"/>
    <property type="project" value="TreeGrafter"/>
</dbReference>
<accession>A0A8H5LMN7</accession>
<keyword evidence="3" id="KW-0326">Glycosidase</keyword>
<dbReference type="Proteomes" id="UP000559256">
    <property type="component" value="Unassembled WGS sequence"/>
</dbReference>
<gene>
    <name evidence="4" type="ORF">D9758_008383</name>
</gene>
<evidence type="ECO:0000256" key="3">
    <source>
        <dbReference type="ARBA" id="ARBA00023295"/>
    </source>
</evidence>